<dbReference type="AlphaFoldDB" id="A0AAF0WXN8"/>
<keyword evidence="3" id="KW-0802">TPR repeat</keyword>
<evidence type="ECO:0000256" key="4">
    <source>
        <dbReference type="ARBA" id="ARBA00023054"/>
    </source>
</evidence>
<accession>A0AAF0WXN8</accession>
<keyword evidence="4" id="KW-0175">Coiled coil</keyword>
<gene>
    <name evidence="6" type="ORF">DCAR_0416204</name>
</gene>
<keyword evidence="2" id="KW-0677">Repeat</keyword>
<dbReference type="PANTHER" id="PTHR36326">
    <property type="entry name" value="PROTEIN POLLENLESS 3-LIKE 2"/>
    <property type="match status" value="1"/>
</dbReference>
<dbReference type="EMBL" id="CP093346">
    <property type="protein sequence ID" value="WOG96866.1"/>
    <property type="molecule type" value="Genomic_DNA"/>
</dbReference>
<proteinExistence type="predicted"/>
<evidence type="ECO:0000313" key="7">
    <source>
        <dbReference type="Proteomes" id="UP000077755"/>
    </source>
</evidence>
<reference evidence="6" key="1">
    <citation type="journal article" date="2016" name="Nat. Genet.">
        <title>A high-quality carrot genome assembly provides new insights into carotenoid accumulation and asterid genome evolution.</title>
        <authorList>
            <person name="Iorizzo M."/>
            <person name="Ellison S."/>
            <person name="Senalik D."/>
            <person name="Zeng P."/>
            <person name="Satapoomin P."/>
            <person name="Huang J."/>
            <person name="Bowman M."/>
            <person name="Iovene M."/>
            <person name="Sanseverino W."/>
            <person name="Cavagnaro P."/>
            <person name="Yildiz M."/>
            <person name="Macko-Podgorni A."/>
            <person name="Moranska E."/>
            <person name="Grzebelus E."/>
            <person name="Grzebelus D."/>
            <person name="Ashrafi H."/>
            <person name="Zheng Z."/>
            <person name="Cheng S."/>
            <person name="Spooner D."/>
            <person name="Van Deynze A."/>
            <person name="Simon P."/>
        </authorList>
    </citation>
    <scope>NUCLEOTIDE SEQUENCE</scope>
    <source>
        <tissue evidence="6">Leaf</tissue>
    </source>
</reference>
<evidence type="ECO:0000313" key="6">
    <source>
        <dbReference type="EMBL" id="WOG96866.1"/>
    </source>
</evidence>
<dbReference type="InterPro" id="IPR011990">
    <property type="entry name" value="TPR-like_helical_dom_sf"/>
</dbReference>
<dbReference type="GO" id="GO:0005634">
    <property type="term" value="C:nucleus"/>
    <property type="evidence" value="ECO:0007669"/>
    <property type="project" value="UniProtKB-SubCell"/>
</dbReference>
<sequence length="556" mass="62563">MWRRDQNYGGAFWPGPSMPPVMWNNCTRQVAPVLPRSEGKPTSLDRSFHVTHRLPAFDSPYARAKHVQLVDKDPHRAISMFWAAINAGDRVDSALKDMASAMKQVNRSDEAIEAIKSFRHLCSPESQDAIDNILLELFKRSGRMEEHIGVLQAKIRYTEDLLLLGGRRVKTARSHGRKCLITIEHEYSRLLGNLAWVYLQQDRYAFAEELYRKALIYEQDKNKMCNLAICLMYMNRMTEARSLLECATLSGNASDQKHVKSFERASRLLVEFESLGSEEARIPFSSFMRRDAKERTKKVLCTGTDSIISHPQIEGSKSASLGPGIGLQSSHNKTSFAGELNKEECYVGNYNERTGDNREMVPGGGIDYDGYMIGYVSPNSVGGNPGVPFRQPREGPSFSFDNTAGKCNIKLSFAGTGEQGSNLGLGQAFGIEECAEERKINQELQNQGNQEVSKYFSLDSSNRGWVNMQAEENMKLLRSEYLDENTNLNNLFGSLIHLNETERLDLKMGSLALEDGSDSQPSNAGISSNQEVRHSLLEQERSGQVWKMPWLFENIQ</sequence>
<keyword evidence="5" id="KW-0539">Nucleus</keyword>
<dbReference type="Proteomes" id="UP000077755">
    <property type="component" value="Chromosome 4"/>
</dbReference>
<evidence type="ECO:0000256" key="1">
    <source>
        <dbReference type="ARBA" id="ARBA00004123"/>
    </source>
</evidence>
<evidence type="ECO:0000256" key="2">
    <source>
        <dbReference type="ARBA" id="ARBA00022737"/>
    </source>
</evidence>
<dbReference type="Gene3D" id="1.25.40.10">
    <property type="entry name" value="Tetratricopeptide repeat domain"/>
    <property type="match status" value="1"/>
</dbReference>
<dbReference type="InterPro" id="IPR044961">
    <property type="entry name" value="MS5/SDI1"/>
</dbReference>
<dbReference type="PANTHER" id="PTHR36326:SF4">
    <property type="entry name" value="PROTEIN POLLENLESS 3-LIKE 1"/>
    <property type="match status" value="1"/>
</dbReference>
<comment type="subcellular location">
    <subcellularLocation>
        <location evidence="1">Nucleus</location>
    </subcellularLocation>
</comment>
<name>A0AAF0WXN8_DAUCS</name>
<keyword evidence="7" id="KW-1185">Reference proteome</keyword>
<evidence type="ECO:0000256" key="5">
    <source>
        <dbReference type="ARBA" id="ARBA00023242"/>
    </source>
</evidence>
<protein>
    <submittedName>
        <fullName evidence="6">Uncharacterized protein</fullName>
    </submittedName>
</protein>
<organism evidence="6 7">
    <name type="scientific">Daucus carota subsp. sativus</name>
    <name type="common">Carrot</name>
    <dbReference type="NCBI Taxonomy" id="79200"/>
    <lineage>
        <taxon>Eukaryota</taxon>
        <taxon>Viridiplantae</taxon>
        <taxon>Streptophyta</taxon>
        <taxon>Embryophyta</taxon>
        <taxon>Tracheophyta</taxon>
        <taxon>Spermatophyta</taxon>
        <taxon>Magnoliopsida</taxon>
        <taxon>eudicotyledons</taxon>
        <taxon>Gunneridae</taxon>
        <taxon>Pentapetalae</taxon>
        <taxon>asterids</taxon>
        <taxon>campanulids</taxon>
        <taxon>Apiales</taxon>
        <taxon>Apiaceae</taxon>
        <taxon>Apioideae</taxon>
        <taxon>Scandiceae</taxon>
        <taxon>Daucinae</taxon>
        <taxon>Daucus</taxon>
        <taxon>Daucus sect. Daucus</taxon>
    </lineage>
</organism>
<evidence type="ECO:0000256" key="3">
    <source>
        <dbReference type="ARBA" id="ARBA00022803"/>
    </source>
</evidence>
<dbReference type="SUPFAM" id="SSF48452">
    <property type="entry name" value="TPR-like"/>
    <property type="match status" value="1"/>
</dbReference>
<reference evidence="6" key="2">
    <citation type="submission" date="2022-03" db="EMBL/GenBank/DDBJ databases">
        <title>Draft title - Genomic analysis of global carrot germplasm unveils the trajectory of domestication and the origin of high carotenoid orange carrot.</title>
        <authorList>
            <person name="Iorizzo M."/>
            <person name="Ellison S."/>
            <person name="Senalik D."/>
            <person name="Macko-Podgorni A."/>
            <person name="Grzebelus D."/>
            <person name="Bostan H."/>
            <person name="Rolling W."/>
            <person name="Curaba J."/>
            <person name="Simon P."/>
        </authorList>
    </citation>
    <scope>NUCLEOTIDE SEQUENCE</scope>
    <source>
        <tissue evidence="6">Leaf</tissue>
    </source>
</reference>